<dbReference type="FunFam" id="1.25.40.10:FF:000090">
    <property type="entry name" value="Pentatricopeptide repeat-containing protein, chloroplastic"/>
    <property type="match status" value="1"/>
</dbReference>
<feature type="repeat" description="PPR" evidence="2">
    <location>
        <begin position="153"/>
        <end position="187"/>
    </location>
</feature>
<evidence type="ECO:0000313" key="4">
    <source>
        <dbReference type="Proteomes" id="UP001279734"/>
    </source>
</evidence>
<dbReference type="PROSITE" id="PS51375">
    <property type="entry name" value="PPR"/>
    <property type="match status" value="3"/>
</dbReference>
<protein>
    <recommendedName>
        <fullName evidence="5">Pentatricopeptide repeat-containing protein</fullName>
    </recommendedName>
</protein>
<name>A0AAD3XZY2_NEPGR</name>
<dbReference type="Proteomes" id="UP001279734">
    <property type="component" value="Unassembled WGS sequence"/>
</dbReference>
<reference evidence="3" key="1">
    <citation type="submission" date="2023-05" db="EMBL/GenBank/DDBJ databases">
        <title>Nepenthes gracilis genome sequencing.</title>
        <authorList>
            <person name="Fukushima K."/>
        </authorList>
    </citation>
    <scope>NUCLEOTIDE SEQUENCE</scope>
    <source>
        <strain evidence="3">SING2019-196</strain>
    </source>
</reference>
<dbReference type="EMBL" id="BSYO01000024">
    <property type="protein sequence ID" value="GMH22470.1"/>
    <property type="molecule type" value="Genomic_DNA"/>
</dbReference>
<evidence type="ECO:0000256" key="1">
    <source>
        <dbReference type="ARBA" id="ARBA00022737"/>
    </source>
</evidence>
<dbReference type="GO" id="GO:0003723">
    <property type="term" value="F:RNA binding"/>
    <property type="evidence" value="ECO:0007669"/>
    <property type="project" value="InterPro"/>
</dbReference>
<dbReference type="Pfam" id="PF01535">
    <property type="entry name" value="PPR"/>
    <property type="match status" value="6"/>
</dbReference>
<keyword evidence="4" id="KW-1185">Reference proteome</keyword>
<dbReference type="Pfam" id="PF13041">
    <property type="entry name" value="PPR_2"/>
    <property type="match status" value="1"/>
</dbReference>
<dbReference type="InterPro" id="IPR002885">
    <property type="entry name" value="PPR_rpt"/>
</dbReference>
<dbReference type="AlphaFoldDB" id="A0AAD3XZY2"/>
<dbReference type="InterPro" id="IPR046848">
    <property type="entry name" value="E_motif"/>
</dbReference>
<keyword evidence="1" id="KW-0677">Repeat</keyword>
<dbReference type="PANTHER" id="PTHR47926">
    <property type="entry name" value="PENTATRICOPEPTIDE REPEAT-CONTAINING PROTEIN"/>
    <property type="match status" value="1"/>
</dbReference>
<dbReference type="FunFam" id="1.25.40.10:FF:000343">
    <property type="entry name" value="Pentatricopeptide repeat-containing protein At3g58590"/>
    <property type="match status" value="1"/>
</dbReference>
<sequence length="640" mass="71359">MLRVTRSAHKLFDETTYRRALLGTSLYSLWRSTVCSASTYFEGSVGFSDGEGSVVCWTSKISNLVNHNRHKEAIDTFKLMLEHQQRPNYVTALIVTRAIGALRLKNMIWVIHGFVITMGFESELSVATTMMRVYANYDMTAVWKLFSSIPIKDLVSWSSMVSLCVKSGEHMEAIQLFRKMFSEGQELSYVSVVSVLPACAKLQVFTFGEQLHGLSIKRGCDSLTIVQNSLIDMYAKCGALNPLVRVFAKLEEKDLITWKTTIRGCIENEYPVKALNLFFEMRSSCFDLDESIVCYVIGAVSEVEKQMLGIGLHGYALKSGFIAFISVGTAFLQMYAKFGMVDLARTLFNDLNTIDLIAWSAMISVYAKSEQPCGALDVFKQMQLANQKPNEITFVSLLQACSAIGAQVLGESIHGYVTKAGYLPNAFLLSALIDLYCKFGRITQGKALFDKSPIKDLICWSSLISGYGLNGFGSEALETFSNMLDCGIRPNEVVFVSVLSACSHCGLQEEGWYLYYSMQETYGITPNLAHCACMVDLLSRRGNVEEAIEFVNKMPMEPDKRIWGAILAGCRLSRGSIEIAELVVERLTELDPENTSYYVNLSNLYADQGRWQDVGKLRKLIGEKGVRKMTGYSIVGASWS</sequence>
<dbReference type="InterPro" id="IPR046960">
    <property type="entry name" value="PPR_At4g14850-like_plant"/>
</dbReference>
<dbReference type="Gene3D" id="1.25.40.10">
    <property type="entry name" value="Tetratricopeptide repeat domain"/>
    <property type="match status" value="5"/>
</dbReference>
<dbReference type="PANTHER" id="PTHR47926:SF414">
    <property type="entry name" value="PENTATRICOPEPTIDE REPEAT-CONTAINING PROTEIN DOT4, CHLOROPLASTIC-LIKE"/>
    <property type="match status" value="1"/>
</dbReference>
<dbReference type="SUPFAM" id="SSF48452">
    <property type="entry name" value="TPR-like"/>
    <property type="match status" value="1"/>
</dbReference>
<dbReference type="GO" id="GO:0009451">
    <property type="term" value="P:RNA modification"/>
    <property type="evidence" value="ECO:0007669"/>
    <property type="project" value="InterPro"/>
</dbReference>
<evidence type="ECO:0000313" key="3">
    <source>
        <dbReference type="EMBL" id="GMH22470.1"/>
    </source>
</evidence>
<dbReference type="NCBIfam" id="TIGR00756">
    <property type="entry name" value="PPR"/>
    <property type="match status" value="3"/>
</dbReference>
<organism evidence="3 4">
    <name type="scientific">Nepenthes gracilis</name>
    <name type="common">Slender pitcher plant</name>
    <dbReference type="NCBI Taxonomy" id="150966"/>
    <lineage>
        <taxon>Eukaryota</taxon>
        <taxon>Viridiplantae</taxon>
        <taxon>Streptophyta</taxon>
        <taxon>Embryophyta</taxon>
        <taxon>Tracheophyta</taxon>
        <taxon>Spermatophyta</taxon>
        <taxon>Magnoliopsida</taxon>
        <taxon>eudicotyledons</taxon>
        <taxon>Gunneridae</taxon>
        <taxon>Pentapetalae</taxon>
        <taxon>Caryophyllales</taxon>
        <taxon>Nepenthaceae</taxon>
        <taxon>Nepenthes</taxon>
    </lineage>
</organism>
<comment type="caution">
    <text evidence="3">The sequence shown here is derived from an EMBL/GenBank/DDBJ whole genome shotgun (WGS) entry which is preliminary data.</text>
</comment>
<feature type="repeat" description="PPR" evidence="2">
    <location>
        <begin position="355"/>
        <end position="389"/>
    </location>
</feature>
<dbReference type="Pfam" id="PF20431">
    <property type="entry name" value="E_motif"/>
    <property type="match status" value="1"/>
</dbReference>
<dbReference type="InterPro" id="IPR011990">
    <property type="entry name" value="TPR-like_helical_dom_sf"/>
</dbReference>
<evidence type="ECO:0008006" key="5">
    <source>
        <dbReference type="Google" id="ProtNLM"/>
    </source>
</evidence>
<evidence type="ECO:0000256" key="2">
    <source>
        <dbReference type="PROSITE-ProRule" id="PRU00708"/>
    </source>
</evidence>
<feature type="repeat" description="PPR" evidence="2">
    <location>
        <begin position="456"/>
        <end position="490"/>
    </location>
</feature>
<accession>A0AAD3XZY2</accession>
<gene>
    <name evidence="3" type="ORF">Nepgr_024313</name>
</gene>
<proteinExistence type="predicted"/>